<keyword evidence="7" id="KW-1185">Reference proteome</keyword>
<proteinExistence type="inferred from homology"/>
<name>A0A926ECS9_9FIRM</name>
<feature type="domain" description="HTH dtxR-type" evidence="5">
    <location>
        <begin position="1"/>
        <end position="64"/>
    </location>
</feature>
<dbReference type="SUPFAM" id="SSF46785">
    <property type="entry name" value="Winged helix' DNA-binding domain"/>
    <property type="match status" value="1"/>
</dbReference>
<dbReference type="InterPro" id="IPR036421">
    <property type="entry name" value="Fe_dep_repressor_sf"/>
</dbReference>
<dbReference type="Pfam" id="PF01325">
    <property type="entry name" value="Fe_dep_repress"/>
    <property type="match status" value="1"/>
</dbReference>
<sequence>MKIQESAENYLEAILVLKREKGMVRSIDIVHHLAYSKPSVSRAVNLLKENGYLTIDGEGGIELTETGLAIAQRIDERHRLLTEWLVRLGVTQEIAARDACRMEHDISEETFRCLKSHITRRSGGGAEN</sequence>
<dbReference type="PANTHER" id="PTHR33238">
    <property type="entry name" value="IRON (METAL) DEPENDENT REPRESSOR, DTXR FAMILY"/>
    <property type="match status" value="1"/>
</dbReference>
<organism evidence="6 7">
    <name type="scientific">Zongyangia hominis</name>
    <dbReference type="NCBI Taxonomy" id="2763677"/>
    <lineage>
        <taxon>Bacteria</taxon>
        <taxon>Bacillati</taxon>
        <taxon>Bacillota</taxon>
        <taxon>Clostridia</taxon>
        <taxon>Eubacteriales</taxon>
        <taxon>Oscillospiraceae</taxon>
        <taxon>Zongyangia</taxon>
    </lineage>
</organism>
<dbReference type="SMART" id="SM00529">
    <property type="entry name" value="HTH_DTXR"/>
    <property type="match status" value="1"/>
</dbReference>
<accession>A0A926ECS9</accession>
<evidence type="ECO:0000256" key="4">
    <source>
        <dbReference type="ARBA" id="ARBA00023163"/>
    </source>
</evidence>
<dbReference type="Proteomes" id="UP000660861">
    <property type="component" value="Unassembled WGS sequence"/>
</dbReference>
<reference evidence="6" key="1">
    <citation type="submission" date="2020-08" db="EMBL/GenBank/DDBJ databases">
        <title>Genome public.</title>
        <authorList>
            <person name="Liu C."/>
            <person name="Sun Q."/>
        </authorList>
    </citation>
    <scope>NUCLEOTIDE SEQUENCE</scope>
    <source>
        <strain evidence="6">NSJ-54</strain>
    </source>
</reference>
<comment type="similarity">
    <text evidence="1">Belongs to the DtxR/MntR family.</text>
</comment>
<keyword evidence="4" id="KW-0804">Transcription</keyword>
<evidence type="ECO:0000259" key="5">
    <source>
        <dbReference type="PROSITE" id="PS50944"/>
    </source>
</evidence>
<dbReference type="GO" id="GO:0046983">
    <property type="term" value="F:protein dimerization activity"/>
    <property type="evidence" value="ECO:0007669"/>
    <property type="project" value="InterPro"/>
</dbReference>
<dbReference type="GO" id="GO:0046914">
    <property type="term" value="F:transition metal ion binding"/>
    <property type="evidence" value="ECO:0007669"/>
    <property type="project" value="InterPro"/>
</dbReference>
<evidence type="ECO:0000256" key="1">
    <source>
        <dbReference type="ARBA" id="ARBA00007871"/>
    </source>
</evidence>
<dbReference type="SUPFAM" id="SSF47979">
    <property type="entry name" value="Iron-dependent repressor protein, dimerization domain"/>
    <property type="match status" value="1"/>
</dbReference>
<keyword evidence="3" id="KW-0238">DNA-binding</keyword>
<protein>
    <submittedName>
        <fullName evidence="6">Metal-dependent transcriptional regulator</fullName>
    </submittedName>
</protein>
<dbReference type="RefSeq" id="WP_262396946.1">
    <property type="nucleotide sequence ID" value="NZ_JACRTC010000001.1"/>
</dbReference>
<dbReference type="InterPro" id="IPR001367">
    <property type="entry name" value="Fe_dep_repressor"/>
</dbReference>
<keyword evidence="2" id="KW-0805">Transcription regulation</keyword>
<evidence type="ECO:0000313" key="6">
    <source>
        <dbReference type="EMBL" id="MBC8569859.1"/>
    </source>
</evidence>
<dbReference type="InterPro" id="IPR022687">
    <property type="entry name" value="HTH_DTXR"/>
</dbReference>
<dbReference type="Pfam" id="PF02742">
    <property type="entry name" value="Fe_dep_repr_C"/>
    <property type="match status" value="1"/>
</dbReference>
<dbReference type="InterPro" id="IPR036390">
    <property type="entry name" value="WH_DNA-bd_sf"/>
</dbReference>
<dbReference type="EMBL" id="JACRTC010000001">
    <property type="protein sequence ID" value="MBC8569859.1"/>
    <property type="molecule type" value="Genomic_DNA"/>
</dbReference>
<evidence type="ECO:0000256" key="2">
    <source>
        <dbReference type="ARBA" id="ARBA00023015"/>
    </source>
</evidence>
<evidence type="ECO:0000256" key="3">
    <source>
        <dbReference type="ARBA" id="ARBA00023125"/>
    </source>
</evidence>
<dbReference type="PROSITE" id="PS50944">
    <property type="entry name" value="HTH_DTXR"/>
    <property type="match status" value="1"/>
</dbReference>
<dbReference type="Gene3D" id="1.10.10.10">
    <property type="entry name" value="Winged helix-like DNA-binding domain superfamily/Winged helix DNA-binding domain"/>
    <property type="match status" value="1"/>
</dbReference>
<dbReference type="AlphaFoldDB" id="A0A926ECS9"/>
<evidence type="ECO:0000313" key="7">
    <source>
        <dbReference type="Proteomes" id="UP000660861"/>
    </source>
</evidence>
<dbReference type="InterPro" id="IPR036388">
    <property type="entry name" value="WH-like_DNA-bd_sf"/>
</dbReference>
<comment type="caution">
    <text evidence="6">The sequence shown here is derived from an EMBL/GenBank/DDBJ whole genome shotgun (WGS) entry which is preliminary data.</text>
</comment>
<dbReference type="GO" id="GO:0003700">
    <property type="term" value="F:DNA-binding transcription factor activity"/>
    <property type="evidence" value="ECO:0007669"/>
    <property type="project" value="InterPro"/>
</dbReference>
<dbReference type="InterPro" id="IPR050536">
    <property type="entry name" value="DtxR_MntR_Metal-Reg"/>
</dbReference>
<dbReference type="InterPro" id="IPR022689">
    <property type="entry name" value="Iron_dep_repressor"/>
</dbReference>
<dbReference type="PANTHER" id="PTHR33238:SF7">
    <property type="entry name" value="IRON-DEPENDENT TRANSCRIPTIONAL REGULATOR"/>
    <property type="match status" value="1"/>
</dbReference>
<gene>
    <name evidence="6" type="ORF">H8709_03340</name>
</gene>
<dbReference type="Gene3D" id="1.10.60.10">
    <property type="entry name" value="Iron dependent repressor, metal binding and dimerisation domain"/>
    <property type="match status" value="1"/>
</dbReference>
<dbReference type="GO" id="GO:0003677">
    <property type="term" value="F:DNA binding"/>
    <property type="evidence" value="ECO:0007669"/>
    <property type="project" value="UniProtKB-KW"/>
</dbReference>